<dbReference type="GO" id="GO:0046872">
    <property type="term" value="F:metal ion binding"/>
    <property type="evidence" value="ECO:0007669"/>
    <property type="project" value="UniProtKB-KW"/>
</dbReference>
<dbReference type="InterPro" id="IPR051198">
    <property type="entry name" value="BchE-like"/>
</dbReference>
<evidence type="ECO:0000256" key="5">
    <source>
        <dbReference type="ARBA" id="ARBA00023014"/>
    </source>
</evidence>
<evidence type="ECO:0000256" key="2">
    <source>
        <dbReference type="ARBA" id="ARBA00022691"/>
    </source>
</evidence>
<feature type="domain" description="B12-binding" evidence="6">
    <location>
        <begin position="1"/>
        <end position="89"/>
    </location>
</feature>
<evidence type="ECO:0000259" key="6">
    <source>
        <dbReference type="PROSITE" id="PS51332"/>
    </source>
</evidence>
<dbReference type="SFLD" id="SFLDS00029">
    <property type="entry name" value="Radical_SAM"/>
    <property type="match status" value="1"/>
</dbReference>
<keyword evidence="2" id="KW-0949">S-adenosyl-L-methionine</keyword>
<feature type="non-terminal residue" evidence="7">
    <location>
        <position position="251"/>
    </location>
</feature>
<keyword evidence="4" id="KW-0408">Iron</keyword>
<keyword evidence="3" id="KW-0479">Metal-binding</keyword>
<proteinExistence type="predicted"/>
<reference evidence="7" key="1">
    <citation type="submission" date="2018-05" db="EMBL/GenBank/DDBJ databases">
        <authorList>
            <person name="Lanie J.A."/>
            <person name="Ng W.-L."/>
            <person name="Kazmierczak K.M."/>
            <person name="Andrzejewski T.M."/>
            <person name="Davidsen T.M."/>
            <person name="Wayne K.J."/>
            <person name="Tettelin H."/>
            <person name="Glass J.I."/>
            <person name="Rusch D."/>
            <person name="Podicherti R."/>
            <person name="Tsui H.-C.T."/>
            <person name="Winkler M.E."/>
        </authorList>
    </citation>
    <scope>NUCLEOTIDE SEQUENCE</scope>
</reference>
<dbReference type="InterPro" id="IPR006158">
    <property type="entry name" value="Cobalamin-bd"/>
</dbReference>
<accession>A0A383AG18</accession>
<evidence type="ECO:0000256" key="4">
    <source>
        <dbReference type="ARBA" id="ARBA00023004"/>
    </source>
</evidence>
<dbReference type="PANTHER" id="PTHR43409:SF7">
    <property type="entry name" value="BLL1977 PROTEIN"/>
    <property type="match status" value="1"/>
</dbReference>
<dbReference type="SUPFAM" id="SSF102114">
    <property type="entry name" value="Radical SAM enzymes"/>
    <property type="match status" value="1"/>
</dbReference>
<dbReference type="PANTHER" id="PTHR43409">
    <property type="entry name" value="ANAEROBIC MAGNESIUM-PROTOPORPHYRIN IX MONOMETHYL ESTER CYCLASE-RELATED"/>
    <property type="match status" value="1"/>
</dbReference>
<dbReference type="GO" id="GO:0003824">
    <property type="term" value="F:catalytic activity"/>
    <property type="evidence" value="ECO:0007669"/>
    <property type="project" value="InterPro"/>
</dbReference>
<dbReference type="PROSITE" id="PS51332">
    <property type="entry name" value="B12_BINDING"/>
    <property type="match status" value="1"/>
</dbReference>
<organism evidence="7">
    <name type="scientific">marine metagenome</name>
    <dbReference type="NCBI Taxonomy" id="408172"/>
    <lineage>
        <taxon>unclassified sequences</taxon>
        <taxon>metagenomes</taxon>
        <taxon>ecological metagenomes</taxon>
    </lineage>
</organism>
<evidence type="ECO:0000256" key="3">
    <source>
        <dbReference type="ARBA" id="ARBA00022723"/>
    </source>
</evidence>
<evidence type="ECO:0000313" key="7">
    <source>
        <dbReference type="EMBL" id="SVE06541.1"/>
    </source>
</evidence>
<dbReference type="InterPro" id="IPR007197">
    <property type="entry name" value="rSAM"/>
</dbReference>
<dbReference type="CDD" id="cd02068">
    <property type="entry name" value="radical_SAM_B12_BD"/>
    <property type="match status" value="1"/>
</dbReference>
<name>A0A383AG18_9ZZZZ</name>
<gene>
    <name evidence="7" type="ORF">METZ01_LOCUS459395</name>
</gene>
<dbReference type="GO" id="GO:0051536">
    <property type="term" value="F:iron-sulfur cluster binding"/>
    <property type="evidence" value="ECO:0007669"/>
    <property type="project" value="UniProtKB-KW"/>
</dbReference>
<evidence type="ECO:0000256" key="1">
    <source>
        <dbReference type="ARBA" id="ARBA00001966"/>
    </source>
</evidence>
<dbReference type="SFLD" id="SFLDG01082">
    <property type="entry name" value="B12-binding_domain_containing"/>
    <property type="match status" value="1"/>
</dbReference>
<protein>
    <recommendedName>
        <fullName evidence="6">B12-binding domain-containing protein</fullName>
    </recommendedName>
</protein>
<keyword evidence="5" id="KW-0411">Iron-sulfur</keyword>
<dbReference type="Gene3D" id="3.40.50.280">
    <property type="entry name" value="Cobalamin-binding domain"/>
    <property type="match status" value="1"/>
</dbReference>
<dbReference type="Pfam" id="PF02310">
    <property type="entry name" value="B12-binding"/>
    <property type="match status" value="1"/>
</dbReference>
<dbReference type="EMBL" id="UINC01191751">
    <property type="protein sequence ID" value="SVE06541.1"/>
    <property type="molecule type" value="Genomic_DNA"/>
</dbReference>
<sequence>DFTQKVQTFSPDLIAVSVTESTFLRGVSLLNHLRLIKKHNILTIMGGVFPTFAPDRAFREPSVDIVCVGEGDVALVELCENLERSKDFSRISNLWIKKPDGTTVKNTIGSAVDINSLPAIDFSIFEDDRFYRPMRGKSYRMFPIETHRGCPYTCTFCNSPSQNVLYDAQTQSNFFRKASVEKIREEIVNFKNQWNGEYIFFWADTFLAWSSKELAEFCEMYSEFKFPFWCQSRSETVSDAAGGYQKLKMLK</sequence>
<dbReference type="GO" id="GO:0031419">
    <property type="term" value="F:cobalamin binding"/>
    <property type="evidence" value="ECO:0007669"/>
    <property type="project" value="InterPro"/>
</dbReference>
<comment type="cofactor">
    <cofactor evidence="1">
        <name>[4Fe-4S] cluster</name>
        <dbReference type="ChEBI" id="CHEBI:49883"/>
    </cofactor>
</comment>
<dbReference type="InterPro" id="IPR058240">
    <property type="entry name" value="rSAM_sf"/>
</dbReference>
<dbReference type="AlphaFoldDB" id="A0A383AG18"/>
<feature type="non-terminal residue" evidence="7">
    <location>
        <position position="1"/>
    </location>
</feature>